<dbReference type="InterPro" id="IPR032856">
    <property type="entry name" value="GDE_N_bis"/>
</dbReference>
<dbReference type="Pfam" id="PF14742">
    <property type="entry name" value="GDE_N_bis"/>
    <property type="match status" value="1"/>
</dbReference>
<proteinExistence type="predicted"/>
<feature type="domain" description="Putative glycogen debranching enzyme N-terminal" evidence="2">
    <location>
        <begin position="34"/>
        <end position="112"/>
    </location>
</feature>
<feature type="compositionally biased region" description="Basic residues" evidence="1">
    <location>
        <begin position="147"/>
        <end position="156"/>
    </location>
</feature>
<dbReference type="RefSeq" id="WP_326753249.1">
    <property type="nucleotide sequence ID" value="NZ_CP109134.1"/>
</dbReference>
<sequence length="247" mass="25507">MDHPTANAPAAASASEGLLPFLHDAVLTLCAPSPAISRADGQLDGGAAGFYHGDRRASAQLTVATEGITLAPVDGGLRGANRAEFRSLLRGLDEVAVDPALALHRRRTVTAVRHRDRPSRLDRGRLSRRRRITGRGPTDSVDGIRRPPARTLRRPRQGGGPVPSPLPGVLPTPGVGSRSSVLVLRSVLGLDADVPAGTVTVAPTFAGRHAPLTVTGLQVGGGRLDVTLTADGSVEVTAPEGLAVVTT</sequence>
<evidence type="ECO:0000259" key="2">
    <source>
        <dbReference type="Pfam" id="PF14742"/>
    </source>
</evidence>
<organism evidence="3 4">
    <name type="scientific">Streptomyces hirsutus</name>
    <dbReference type="NCBI Taxonomy" id="35620"/>
    <lineage>
        <taxon>Bacteria</taxon>
        <taxon>Bacillati</taxon>
        <taxon>Actinomycetota</taxon>
        <taxon>Actinomycetes</taxon>
        <taxon>Kitasatosporales</taxon>
        <taxon>Streptomycetaceae</taxon>
        <taxon>Streptomyces</taxon>
    </lineage>
</organism>
<dbReference type="Proteomes" id="UP001335325">
    <property type="component" value="Chromosome"/>
</dbReference>
<protein>
    <recommendedName>
        <fullName evidence="2">Putative glycogen debranching enzyme N-terminal domain-containing protein</fullName>
    </recommendedName>
</protein>
<dbReference type="GeneID" id="91544174"/>
<reference evidence="3 4" key="1">
    <citation type="submission" date="2022-10" db="EMBL/GenBank/DDBJ databases">
        <title>The complete genomes of actinobacterial strains from the NBC collection.</title>
        <authorList>
            <person name="Joergensen T.S."/>
            <person name="Alvarez Arevalo M."/>
            <person name="Sterndorff E.B."/>
            <person name="Faurdal D."/>
            <person name="Vuksanovic O."/>
            <person name="Mourched A.-S."/>
            <person name="Charusanti P."/>
            <person name="Shaw S."/>
            <person name="Blin K."/>
            <person name="Weber T."/>
        </authorList>
    </citation>
    <scope>NUCLEOTIDE SEQUENCE [LARGE SCALE GENOMIC DNA]</scope>
    <source>
        <strain evidence="3 4">NBC 01753</strain>
    </source>
</reference>
<evidence type="ECO:0000256" key="1">
    <source>
        <dbReference type="SAM" id="MobiDB-lite"/>
    </source>
</evidence>
<gene>
    <name evidence="3" type="ORF">OIE73_16360</name>
</gene>
<feature type="region of interest" description="Disordered" evidence="1">
    <location>
        <begin position="114"/>
        <end position="175"/>
    </location>
</feature>
<accession>A0ABZ1GLX9</accession>
<name>A0ABZ1GLX9_9ACTN</name>
<evidence type="ECO:0000313" key="3">
    <source>
        <dbReference type="EMBL" id="WSD07183.1"/>
    </source>
</evidence>
<keyword evidence="4" id="KW-1185">Reference proteome</keyword>
<dbReference type="EMBL" id="CP109134">
    <property type="protein sequence ID" value="WSD07183.1"/>
    <property type="molecule type" value="Genomic_DNA"/>
</dbReference>
<evidence type="ECO:0000313" key="4">
    <source>
        <dbReference type="Proteomes" id="UP001335325"/>
    </source>
</evidence>